<keyword evidence="4" id="KW-0964">Secreted</keyword>
<dbReference type="PROSITE" id="PS00502">
    <property type="entry name" value="POLYGALACTURONASE"/>
    <property type="match status" value="1"/>
</dbReference>
<reference evidence="11 12" key="1">
    <citation type="journal article" date="2023" name="G3 (Bethesda)">
        <title>A haplotype-resolved chromosome-scale genome for Quercus rubra L. provides insights into the genetics of adaptive traits for red oak species.</title>
        <authorList>
            <person name="Kapoor B."/>
            <person name="Jenkins J."/>
            <person name="Schmutz J."/>
            <person name="Zhebentyayeva T."/>
            <person name="Kuelheim C."/>
            <person name="Coggeshall M."/>
            <person name="Heim C."/>
            <person name="Lasky J.R."/>
            <person name="Leites L."/>
            <person name="Islam-Faridi N."/>
            <person name="Romero-Severson J."/>
            <person name="DeLeo V.L."/>
            <person name="Lucas S.M."/>
            <person name="Lazic D."/>
            <person name="Gailing O."/>
            <person name="Carlson J."/>
            <person name="Staton M."/>
        </authorList>
    </citation>
    <scope>NUCLEOTIDE SEQUENCE [LARGE SCALE GENOMIC DNA]</scope>
    <source>
        <strain evidence="11">Pseudo-F2</strain>
    </source>
</reference>
<evidence type="ECO:0000256" key="7">
    <source>
        <dbReference type="ARBA" id="ARBA00023316"/>
    </source>
</evidence>
<dbReference type="SMART" id="SM00710">
    <property type="entry name" value="PbH1"/>
    <property type="match status" value="4"/>
</dbReference>
<feature type="transmembrane region" description="Helical" evidence="10">
    <location>
        <begin position="66"/>
        <end position="84"/>
    </location>
</feature>
<dbReference type="InterPro" id="IPR000743">
    <property type="entry name" value="Glyco_hydro_28"/>
</dbReference>
<dbReference type="PANTHER" id="PTHR31375">
    <property type="match status" value="1"/>
</dbReference>
<comment type="caution">
    <text evidence="11">The sequence shown here is derived from an EMBL/GenBank/DDBJ whole genome shotgun (WGS) entry which is preliminary data.</text>
</comment>
<dbReference type="InterPro" id="IPR011050">
    <property type="entry name" value="Pectin_lyase_fold/virulence"/>
</dbReference>
<evidence type="ECO:0000256" key="1">
    <source>
        <dbReference type="ARBA" id="ARBA00004191"/>
    </source>
</evidence>
<keyword evidence="5 9" id="KW-0378">Hydrolase</keyword>
<evidence type="ECO:0000256" key="10">
    <source>
        <dbReference type="SAM" id="Phobius"/>
    </source>
</evidence>
<keyword evidence="12" id="KW-1185">Reference proteome</keyword>
<dbReference type="Gene3D" id="2.160.20.10">
    <property type="entry name" value="Single-stranded right-handed beta-helix, Pectin lyase-like"/>
    <property type="match status" value="1"/>
</dbReference>
<keyword evidence="7" id="KW-0961">Cell wall biogenesis/degradation</keyword>
<dbReference type="AlphaFoldDB" id="A0AAN7F5E4"/>
<evidence type="ECO:0000256" key="5">
    <source>
        <dbReference type="ARBA" id="ARBA00022801"/>
    </source>
</evidence>
<proteinExistence type="inferred from homology"/>
<keyword evidence="10" id="KW-1133">Transmembrane helix</keyword>
<name>A0AAN7F5E4_QUERU</name>
<feature type="active site" evidence="8">
    <location>
        <position position="336"/>
    </location>
</feature>
<keyword evidence="6 9" id="KW-0326">Glycosidase</keyword>
<evidence type="ECO:0000313" key="12">
    <source>
        <dbReference type="Proteomes" id="UP001324115"/>
    </source>
</evidence>
<evidence type="ECO:0000256" key="3">
    <source>
        <dbReference type="ARBA" id="ARBA00022512"/>
    </source>
</evidence>
<comment type="similarity">
    <text evidence="2 9">Belongs to the glycosyl hydrolase 28 family.</text>
</comment>
<evidence type="ECO:0000313" key="11">
    <source>
        <dbReference type="EMBL" id="KAK4586627.1"/>
    </source>
</evidence>
<evidence type="ECO:0000256" key="8">
    <source>
        <dbReference type="PROSITE-ProRule" id="PRU10052"/>
    </source>
</evidence>
<evidence type="ECO:0000256" key="9">
    <source>
        <dbReference type="RuleBase" id="RU361169"/>
    </source>
</evidence>
<keyword evidence="10" id="KW-0472">Membrane</keyword>
<keyword evidence="3" id="KW-0134">Cell wall</keyword>
<evidence type="ECO:0000256" key="2">
    <source>
        <dbReference type="ARBA" id="ARBA00008834"/>
    </source>
</evidence>
<dbReference type="GO" id="GO:0071555">
    <property type="term" value="P:cell wall organization"/>
    <property type="evidence" value="ECO:0007669"/>
    <property type="project" value="UniProtKB-KW"/>
</dbReference>
<dbReference type="GO" id="GO:0004650">
    <property type="term" value="F:polygalacturonase activity"/>
    <property type="evidence" value="ECO:0007669"/>
    <property type="project" value="InterPro"/>
</dbReference>
<dbReference type="Proteomes" id="UP001324115">
    <property type="component" value="Unassembled WGS sequence"/>
</dbReference>
<organism evidence="11 12">
    <name type="scientific">Quercus rubra</name>
    <name type="common">Northern red oak</name>
    <name type="synonym">Quercus borealis</name>
    <dbReference type="NCBI Taxonomy" id="3512"/>
    <lineage>
        <taxon>Eukaryota</taxon>
        <taxon>Viridiplantae</taxon>
        <taxon>Streptophyta</taxon>
        <taxon>Embryophyta</taxon>
        <taxon>Tracheophyta</taxon>
        <taxon>Spermatophyta</taxon>
        <taxon>Magnoliopsida</taxon>
        <taxon>eudicotyledons</taxon>
        <taxon>Gunneridae</taxon>
        <taxon>Pentapetalae</taxon>
        <taxon>rosids</taxon>
        <taxon>fabids</taxon>
        <taxon>Fagales</taxon>
        <taxon>Fagaceae</taxon>
        <taxon>Quercus</taxon>
    </lineage>
</organism>
<dbReference type="Pfam" id="PF00295">
    <property type="entry name" value="Glyco_hydro_28"/>
    <property type="match status" value="1"/>
</dbReference>
<protein>
    <recommendedName>
        <fullName evidence="13">Polygalacturonase</fullName>
    </recommendedName>
</protein>
<dbReference type="EMBL" id="JAXUIC010000006">
    <property type="protein sequence ID" value="KAK4586627.1"/>
    <property type="molecule type" value="Genomic_DNA"/>
</dbReference>
<gene>
    <name evidence="11" type="ORF">RGQ29_023688</name>
</gene>
<comment type="subcellular location">
    <subcellularLocation>
        <location evidence="1">Secreted</location>
        <location evidence="1">Cell wall</location>
    </subcellularLocation>
</comment>
<dbReference type="InterPro" id="IPR006626">
    <property type="entry name" value="PbH1"/>
</dbReference>
<evidence type="ECO:0008006" key="13">
    <source>
        <dbReference type="Google" id="ProtNLM"/>
    </source>
</evidence>
<keyword evidence="10" id="KW-0812">Transmembrane</keyword>
<sequence>MAPQANLVKAGMEGFALLDDYYGRPRRTDKQVHQKKHVEIINSKTAAEIYGGVLVTDYSNGKANRFGKACVLTILIILCFALAYCEAYAKGVVRGVPDTFRGSNLARHDVPAPGEKIFNVLQFGAKPDGRKDNTQAFIQAWRAACDFKGPSRLLIPGGSFLISQVVFGGPCGGTTPKVVQILGTLKGSTDISEYPEAYWIVFESIVGLVVTGSGKGILDGQGDSVWKYNDCSHSSDCQPLPANLRLNKVTNGVIRGLTSLNSKGVHLFITNCEIIRARNLHITAPADSPNTDGIHVSHSNDVRIAKSTIRTGDDCVSIIQGATNIRINKVTCGPGHGISVGSLGKYENEEDVKGITVKNCTLVGTDNGVRIKSYPGSKESSASSMLFQDIIMNNVKNPIIIDQGYCPNSKCSNKPPSRVRLSDIHYINIRGTSSTPNAVELFCSSQYPCQNVELHDIDLKSQQRGPTAASCTNAKVRFGGKMNPPPCK</sequence>
<accession>A0AAN7F5E4</accession>
<dbReference type="SUPFAM" id="SSF51126">
    <property type="entry name" value="Pectin lyase-like"/>
    <property type="match status" value="1"/>
</dbReference>
<dbReference type="GO" id="GO:0005975">
    <property type="term" value="P:carbohydrate metabolic process"/>
    <property type="evidence" value="ECO:0007669"/>
    <property type="project" value="InterPro"/>
</dbReference>
<dbReference type="InterPro" id="IPR012334">
    <property type="entry name" value="Pectin_lyas_fold"/>
</dbReference>
<evidence type="ECO:0000256" key="4">
    <source>
        <dbReference type="ARBA" id="ARBA00022525"/>
    </source>
</evidence>
<evidence type="ECO:0000256" key="6">
    <source>
        <dbReference type="ARBA" id="ARBA00023295"/>
    </source>
</evidence>
<dbReference type="FunFam" id="2.160.20.10:FF:000004">
    <property type="entry name" value="Pectin lyase-like superfamily protein"/>
    <property type="match status" value="1"/>
</dbReference>